<dbReference type="AlphaFoldDB" id="A0A6A6THM2"/>
<name>A0A6A6THM2_9PLEO</name>
<evidence type="ECO:0000313" key="2">
    <source>
        <dbReference type="EMBL" id="KAF2658418.1"/>
    </source>
</evidence>
<proteinExistence type="predicted"/>
<sequence length="161" mass="17365">MGRRDDVVQAEGQARRLCARQQQQHKRRCRDASVRTGMAGCVSDGLQAAAGGPEQRTSGYRPVDADARAPAGTIRVNVVGGLCKGLGAGEDPEQGVVDWKVQIGKVKEAEEAAMSGQSLRLYVPTADLRQDKRRPLSCDTRQERASHVPCSSASRALELPR</sequence>
<feature type="region of interest" description="Disordered" evidence="1">
    <location>
        <begin position="132"/>
        <end position="161"/>
    </location>
</feature>
<keyword evidence="3" id="KW-1185">Reference proteome</keyword>
<protein>
    <submittedName>
        <fullName evidence="2">Uncharacterized protein</fullName>
    </submittedName>
</protein>
<gene>
    <name evidence="2" type="ORF">K491DRAFT_676456</name>
</gene>
<evidence type="ECO:0000256" key="1">
    <source>
        <dbReference type="SAM" id="MobiDB-lite"/>
    </source>
</evidence>
<accession>A0A6A6THM2</accession>
<feature type="compositionally biased region" description="Basic and acidic residues" evidence="1">
    <location>
        <begin position="132"/>
        <end position="146"/>
    </location>
</feature>
<reference evidence="2" key="1">
    <citation type="journal article" date="2020" name="Stud. Mycol.">
        <title>101 Dothideomycetes genomes: a test case for predicting lifestyles and emergence of pathogens.</title>
        <authorList>
            <person name="Haridas S."/>
            <person name="Albert R."/>
            <person name="Binder M."/>
            <person name="Bloem J."/>
            <person name="Labutti K."/>
            <person name="Salamov A."/>
            <person name="Andreopoulos B."/>
            <person name="Baker S."/>
            <person name="Barry K."/>
            <person name="Bills G."/>
            <person name="Bluhm B."/>
            <person name="Cannon C."/>
            <person name="Castanera R."/>
            <person name="Culley D."/>
            <person name="Daum C."/>
            <person name="Ezra D."/>
            <person name="Gonzalez J."/>
            <person name="Henrissat B."/>
            <person name="Kuo A."/>
            <person name="Liang C."/>
            <person name="Lipzen A."/>
            <person name="Lutzoni F."/>
            <person name="Magnuson J."/>
            <person name="Mondo S."/>
            <person name="Nolan M."/>
            <person name="Ohm R."/>
            <person name="Pangilinan J."/>
            <person name="Park H.-J."/>
            <person name="Ramirez L."/>
            <person name="Alfaro M."/>
            <person name="Sun H."/>
            <person name="Tritt A."/>
            <person name="Yoshinaga Y."/>
            <person name="Zwiers L.-H."/>
            <person name="Turgeon B."/>
            <person name="Goodwin S."/>
            <person name="Spatafora J."/>
            <person name="Crous P."/>
            <person name="Grigoriev I."/>
        </authorList>
    </citation>
    <scope>NUCLEOTIDE SEQUENCE</scope>
    <source>
        <strain evidence="2">CBS 122681</strain>
    </source>
</reference>
<dbReference type="EMBL" id="MU004315">
    <property type="protein sequence ID" value="KAF2658418.1"/>
    <property type="molecule type" value="Genomic_DNA"/>
</dbReference>
<organism evidence="2 3">
    <name type="scientific">Lophiostoma macrostomum CBS 122681</name>
    <dbReference type="NCBI Taxonomy" id="1314788"/>
    <lineage>
        <taxon>Eukaryota</taxon>
        <taxon>Fungi</taxon>
        <taxon>Dikarya</taxon>
        <taxon>Ascomycota</taxon>
        <taxon>Pezizomycotina</taxon>
        <taxon>Dothideomycetes</taxon>
        <taxon>Pleosporomycetidae</taxon>
        <taxon>Pleosporales</taxon>
        <taxon>Lophiostomataceae</taxon>
        <taxon>Lophiostoma</taxon>
    </lineage>
</organism>
<dbReference type="Proteomes" id="UP000799324">
    <property type="component" value="Unassembled WGS sequence"/>
</dbReference>
<evidence type="ECO:0000313" key="3">
    <source>
        <dbReference type="Proteomes" id="UP000799324"/>
    </source>
</evidence>